<proteinExistence type="predicted"/>
<dbReference type="EMBL" id="RUTY01000014">
    <property type="protein sequence ID" value="MLE30977.1"/>
    <property type="molecule type" value="Genomic_DNA"/>
</dbReference>
<evidence type="ECO:0000313" key="1">
    <source>
        <dbReference type="EMBL" id="MLE30977.1"/>
    </source>
</evidence>
<reference evidence="1" key="1">
    <citation type="submission" date="2018-10" db="EMBL/GenBank/DDBJ databases">
        <authorList>
            <consortium name="PulseNet: The National Subtyping Network for Foodborne Disease Surveillance"/>
            <person name="Tarr C.L."/>
            <person name="Trees E."/>
            <person name="Katz L.S."/>
            <person name="Carleton-Romer H.A."/>
            <person name="Stroika S."/>
            <person name="Kucerova Z."/>
            <person name="Roache K.F."/>
            <person name="Sabol A.L."/>
            <person name="Besser J."/>
            <person name="Gerner-Smidt P."/>
        </authorList>
    </citation>
    <scope>NUCLEOTIDE SEQUENCE [LARGE SCALE GENOMIC DNA]</scope>
    <source>
        <strain evidence="1">PNUSAS056479</strain>
    </source>
</reference>
<dbReference type="AlphaFoldDB" id="A0A3R0V097"/>
<accession>A0A3R0V097</accession>
<sequence length="65" mass="7567">MHLTYCKREKGVCSGLNFNGRGCVRFGKFYIANAQFHFFVLNMKYGRTLVMRLLQQSHHPGRMGL</sequence>
<dbReference type="Proteomes" id="UP000885317">
    <property type="component" value="Unassembled WGS sequence"/>
</dbReference>
<name>A0A3R0V097_SALER</name>
<gene>
    <name evidence="1" type="ORF">EBH50_13695</name>
</gene>
<protein>
    <submittedName>
        <fullName evidence="1">Uncharacterized protein</fullName>
    </submittedName>
</protein>
<comment type="caution">
    <text evidence="1">The sequence shown here is derived from an EMBL/GenBank/DDBJ whole genome shotgun (WGS) entry which is preliminary data.</text>
</comment>
<organism evidence="1">
    <name type="scientific">Salmonella enterica</name>
    <name type="common">Salmonella choleraesuis</name>
    <dbReference type="NCBI Taxonomy" id="28901"/>
    <lineage>
        <taxon>Bacteria</taxon>
        <taxon>Pseudomonadati</taxon>
        <taxon>Pseudomonadota</taxon>
        <taxon>Gammaproteobacteria</taxon>
        <taxon>Enterobacterales</taxon>
        <taxon>Enterobacteriaceae</taxon>
        <taxon>Salmonella</taxon>
    </lineage>
</organism>